<protein>
    <recommendedName>
        <fullName evidence="4">D-3-phosphoglycerate dehydrogenase</fullName>
        <ecNumber evidence="3">1.1.1.95</ecNumber>
    </recommendedName>
</protein>
<keyword evidence="8" id="KW-0718">Serine biosynthesis</keyword>
<dbReference type="InterPro" id="IPR029009">
    <property type="entry name" value="ASB_dom_sf"/>
</dbReference>
<dbReference type="UniPathway" id="UPA00135">
    <property type="reaction ID" value="UER00196"/>
</dbReference>
<accession>A0A382CQA8</accession>
<evidence type="ECO:0000256" key="8">
    <source>
        <dbReference type="ARBA" id="ARBA00023299"/>
    </source>
</evidence>
<comment type="pathway">
    <text evidence="1">Amino-acid biosynthesis; L-serine biosynthesis; L-serine from 3-phospho-D-glycerate: step 1/3.</text>
</comment>
<dbReference type="Pfam" id="PF00389">
    <property type="entry name" value="2-Hacid_dh"/>
    <property type="match status" value="1"/>
</dbReference>
<evidence type="ECO:0000256" key="7">
    <source>
        <dbReference type="ARBA" id="ARBA00023027"/>
    </source>
</evidence>
<evidence type="ECO:0000256" key="5">
    <source>
        <dbReference type="ARBA" id="ARBA00022605"/>
    </source>
</evidence>
<reference evidence="11" key="1">
    <citation type="submission" date="2018-05" db="EMBL/GenBank/DDBJ databases">
        <authorList>
            <person name="Lanie J.A."/>
            <person name="Ng W.-L."/>
            <person name="Kazmierczak K.M."/>
            <person name="Andrzejewski T.M."/>
            <person name="Davidsen T.M."/>
            <person name="Wayne K.J."/>
            <person name="Tettelin H."/>
            <person name="Glass J.I."/>
            <person name="Rusch D."/>
            <person name="Podicherti R."/>
            <person name="Tsui H.-C.T."/>
            <person name="Winkler M.E."/>
        </authorList>
    </citation>
    <scope>NUCLEOTIDE SEQUENCE</scope>
</reference>
<dbReference type="EC" id="1.1.1.95" evidence="3"/>
<dbReference type="GO" id="GO:0051287">
    <property type="term" value="F:NAD binding"/>
    <property type="evidence" value="ECO:0007669"/>
    <property type="project" value="InterPro"/>
</dbReference>
<feature type="non-terminal residue" evidence="11">
    <location>
        <position position="1"/>
    </location>
</feature>
<dbReference type="Pfam" id="PF19304">
    <property type="entry name" value="PGDH_inter"/>
    <property type="match status" value="1"/>
</dbReference>
<gene>
    <name evidence="11" type="ORF">METZ01_LOCUS180327</name>
</gene>
<dbReference type="InterPro" id="IPR006139">
    <property type="entry name" value="D-isomer_2_OHA_DH_cat_dom"/>
</dbReference>
<evidence type="ECO:0000256" key="6">
    <source>
        <dbReference type="ARBA" id="ARBA00023002"/>
    </source>
</evidence>
<evidence type="ECO:0000256" key="9">
    <source>
        <dbReference type="ARBA" id="ARBA00048731"/>
    </source>
</evidence>
<dbReference type="Gene3D" id="3.30.70.260">
    <property type="match status" value="1"/>
</dbReference>
<keyword evidence="5" id="KW-0028">Amino-acid biosynthesis</keyword>
<comment type="catalytic activity">
    <reaction evidence="9">
        <text>(2R)-3-phosphoglycerate + NAD(+) = 3-phosphooxypyruvate + NADH + H(+)</text>
        <dbReference type="Rhea" id="RHEA:12641"/>
        <dbReference type="ChEBI" id="CHEBI:15378"/>
        <dbReference type="ChEBI" id="CHEBI:18110"/>
        <dbReference type="ChEBI" id="CHEBI:57540"/>
        <dbReference type="ChEBI" id="CHEBI:57945"/>
        <dbReference type="ChEBI" id="CHEBI:58272"/>
        <dbReference type="EC" id="1.1.1.95"/>
    </reaction>
</comment>
<dbReference type="AlphaFoldDB" id="A0A382CQA8"/>
<dbReference type="FunFam" id="3.40.50.720:FF:000021">
    <property type="entry name" value="D-3-phosphoglycerate dehydrogenase"/>
    <property type="match status" value="1"/>
</dbReference>
<keyword evidence="6" id="KW-0560">Oxidoreductase</keyword>
<dbReference type="InterPro" id="IPR029752">
    <property type="entry name" value="D-isomer_DH_CS1"/>
</dbReference>
<dbReference type="SUPFAM" id="SSF143548">
    <property type="entry name" value="Serine metabolism enzymes domain"/>
    <property type="match status" value="1"/>
</dbReference>
<dbReference type="PANTHER" id="PTHR42789:SF1">
    <property type="entry name" value="D-ISOMER SPECIFIC 2-HYDROXYACID DEHYDROGENASE FAMILY PROTEIN (AFU_ORTHOLOGUE AFUA_6G10090)"/>
    <property type="match status" value="1"/>
</dbReference>
<dbReference type="PROSITE" id="PS00065">
    <property type="entry name" value="D_2_HYDROXYACID_DH_1"/>
    <property type="match status" value="1"/>
</dbReference>
<evidence type="ECO:0000256" key="2">
    <source>
        <dbReference type="ARBA" id="ARBA00005854"/>
    </source>
</evidence>
<evidence type="ECO:0000256" key="3">
    <source>
        <dbReference type="ARBA" id="ARBA00013143"/>
    </source>
</evidence>
<name>A0A382CQA8_9ZZZZ</name>
<dbReference type="InterPro" id="IPR006236">
    <property type="entry name" value="PGDH"/>
</dbReference>
<dbReference type="InterPro" id="IPR050857">
    <property type="entry name" value="D-2-hydroxyacid_DH"/>
</dbReference>
<proteinExistence type="inferred from homology"/>
<dbReference type="Gene3D" id="3.30.1330.90">
    <property type="entry name" value="D-3-phosphoglycerate dehydrogenase, domain 3"/>
    <property type="match status" value="1"/>
</dbReference>
<dbReference type="CDD" id="cd04902">
    <property type="entry name" value="ACT_3PGDH-xct"/>
    <property type="match status" value="1"/>
</dbReference>
<dbReference type="Gene3D" id="3.40.50.720">
    <property type="entry name" value="NAD(P)-binding Rossmann-like Domain"/>
    <property type="match status" value="2"/>
</dbReference>
<dbReference type="PANTHER" id="PTHR42789">
    <property type="entry name" value="D-ISOMER SPECIFIC 2-HYDROXYACID DEHYDROGENASE FAMILY PROTEIN (AFU_ORTHOLOGUE AFUA_6G10090)"/>
    <property type="match status" value="1"/>
</dbReference>
<organism evidence="11">
    <name type="scientific">marine metagenome</name>
    <dbReference type="NCBI Taxonomy" id="408172"/>
    <lineage>
        <taxon>unclassified sequences</taxon>
        <taxon>metagenomes</taxon>
        <taxon>ecological metagenomes</taxon>
    </lineage>
</organism>
<dbReference type="InterPro" id="IPR002912">
    <property type="entry name" value="ACT_dom"/>
</dbReference>
<dbReference type="InterPro" id="IPR045626">
    <property type="entry name" value="PGDH_ASB_dom"/>
</dbReference>
<feature type="domain" description="ACT" evidence="10">
    <location>
        <begin position="450"/>
        <end position="521"/>
    </location>
</feature>
<dbReference type="GO" id="GO:0006564">
    <property type="term" value="P:L-serine biosynthetic process"/>
    <property type="evidence" value="ECO:0007669"/>
    <property type="project" value="UniProtKB-KW"/>
</dbReference>
<dbReference type="CDD" id="cd12173">
    <property type="entry name" value="PGDH_4"/>
    <property type="match status" value="1"/>
</dbReference>
<dbReference type="NCBIfam" id="TIGR01327">
    <property type="entry name" value="PGDH"/>
    <property type="match status" value="1"/>
</dbReference>
<dbReference type="SUPFAM" id="SSF51735">
    <property type="entry name" value="NAD(P)-binding Rossmann-fold domains"/>
    <property type="match status" value="1"/>
</dbReference>
<dbReference type="InterPro" id="IPR006140">
    <property type="entry name" value="D-isomer_DH_NAD-bd"/>
</dbReference>
<dbReference type="EMBL" id="UINC01035291">
    <property type="protein sequence ID" value="SVB27473.1"/>
    <property type="molecule type" value="Genomic_DNA"/>
</dbReference>
<comment type="similarity">
    <text evidence="2">Belongs to the D-isomer specific 2-hydroxyacid dehydrogenase family.</text>
</comment>
<evidence type="ECO:0000256" key="1">
    <source>
        <dbReference type="ARBA" id="ARBA00005216"/>
    </source>
</evidence>
<dbReference type="InterPro" id="IPR036291">
    <property type="entry name" value="NAD(P)-bd_dom_sf"/>
</dbReference>
<evidence type="ECO:0000256" key="4">
    <source>
        <dbReference type="ARBA" id="ARBA00021582"/>
    </source>
</evidence>
<sequence length="521" mass="56457">VLISDPVSTTGIDLLKKAGLSVDYLPKWTEDELKLHVSDASGWVVRSGTKVTEGLLNLAENLQIIGRAGVGVDNIDIAAATRKGVVVINTPEVNTISAAEHTIGMMLALARNIPQGHAGLINGEWNRHALVGVELKGKTLGIVGIGKIGREVIQRCKSFQMNIIGYDPYCAQDMFKKEEVNLVDLDTLTRESDFISLHLPINDKTRNLFDLRRLKMMKTTAAIINVARGGIVNEIDLVTALNEDIIGGAALDVYSTEPLTSNHPLTKTKHVILTPHLGASTKEAKEGVSIAVCESIRDYLTHKILTGGLNVPISDYGNLTELSPFLDLAEKLGTTHGYFIEGAVSSIKVECAGAISDINSLTLSFLKGFLSERVSERLNFINAEAVAKELDITVEKTESSDCGGYANLIRTTISKGNESTTIHGTVFDANRIAFTHFLGYDLDIEPKGTILFIKNIDVPGVVGKVGTILGECGVNISAYLLSRKKDGFALGAIRIDNEVPAEVFDTLKELEEVVFLQHIHY</sequence>
<evidence type="ECO:0000259" key="10">
    <source>
        <dbReference type="PROSITE" id="PS51671"/>
    </source>
</evidence>
<dbReference type="SUPFAM" id="SSF55021">
    <property type="entry name" value="ACT-like"/>
    <property type="match status" value="1"/>
</dbReference>
<dbReference type="GO" id="GO:0004617">
    <property type="term" value="F:phosphoglycerate dehydrogenase activity"/>
    <property type="evidence" value="ECO:0007669"/>
    <property type="project" value="UniProtKB-EC"/>
</dbReference>
<dbReference type="PROSITE" id="PS51671">
    <property type="entry name" value="ACT"/>
    <property type="match status" value="1"/>
</dbReference>
<evidence type="ECO:0000313" key="11">
    <source>
        <dbReference type="EMBL" id="SVB27473.1"/>
    </source>
</evidence>
<dbReference type="Pfam" id="PF02826">
    <property type="entry name" value="2-Hacid_dh_C"/>
    <property type="match status" value="1"/>
</dbReference>
<keyword evidence="7" id="KW-0520">NAD</keyword>
<dbReference type="SUPFAM" id="SSF52283">
    <property type="entry name" value="Formate/glycerate dehydrogenase catalytic domain-like"/>
    <property type="match status" value="1"/>
</dbReference>
<dbReference type="InterPro" id="IPR045865">
    <property type="entry name" value="ACT-like_dom_sf"/>
</dbReference>